<dbReference type="Proteomes" id="UP001560045">
    <property type="component" value="Unassembled WGS sequence"/>
</dbReference>
<gene>
    <name evidence="1" type="ORF">ABQ292_14105</name>
</gene>
<sequence>MATDEWSASLAGRRARWEVARLVNQVLEDGAHPARVSCGPGGFVVHSGTGRSVLADTATQLWSALLSLPGPPLHPQAVLDRSPQTPVAAAAAAAAARAAAKARTGEERKRS</sequence>
<proteinExistence type="predicted"/>
<dbReference type="EMBL" id="JBFNXQ010000042">
    <property type="protein sequence ID" value="MEX5719494.1"/>
    <property type="molecule type" value="Genomic_DNA"/>
</dbReference>
<evidence type="ECO:0000313" key="1">
    <source>
        <dbReference type="EMBL" id="MEX5719494.1"/>
    </source>
</evidence>
<organism evidence="1 2">
    <name type="scientific">Geodermatophilus maliterrae</name>
    <dbReference type="NCBI Taxonomy" id="3162531"/>
    <lineage>
        <taxon>Bacteria</taxon>
        <taxon>Bacillati</taxon>
        <taxon>Actinomycetota</taxon>
        <taxon>Actinomycetes</taxon>
        <taxon>Geodermatophilales</taxon>
        <taxon>Geodermatophilaceae</taxon>
        <taxon>Geodermatophilus</taxon>
    </lineage>
</organism>
<reference evidence="1 2" key="1">
    <citation type="submission" date="2024-06" db="EMBL/GenBank/DDBJ databases">
        <title>Draft genome sequence of Geodermatophilus badlandi, a novel member of the Geodermatophilaceae isolated from badland sedimentary rocks in the Red desert, Wyoming, USA.</title>
        <authorList>
            <person name="Ben Tekaya S."/>
            <person name="Nouioui I."/>
            <person name="Flores G.M."/>
            <person name="Shaal M.N."/>
            <person name="Bredoire F."/>
            <person name="Basile F."/>
            <person name="Van Diepen L."/>
            <person name="Ward N.L."/>
        </authorList>
    </citation>
    <scope>NUCLEOTIDE SEQUENCE [LARGE SCALE GENOMIC DNA]</scope>
    <source>
        <strain evidence="1 2">WL48A</strain>
    </source>
</reference>
<accession>A0ABV3XFZ6</accession>
<name>A0ABV3XFZ6_9ACTN</name>
<evidence type="ECO:0000313" key="2">
    <source>
        <dbReference type="Proteomes" id="UP001560045"/>
    </source>
</evidence>
<protein>
    <submittedName>
        <fullName evidence="1">Uncharacterized protein</fullName>
    </submittedName>
</protein>
<keyword evidence="2" id="KW-1185">Reference proteome</keyword>
<dbReference type="RefSeq" id="WP_369207379.1">
    <property type="nucleotide sequence ID" value="NZ_JBFNXQ010000042.1"/>
</dbReference>
<comment type="caution">
    <text evidence="1">The sequence shown here is derived from an EMBL/GenBank/DDBJ whole genome shotgun (WGS) entry which is preliminary data.</text>
</comment>